<dbReference type="EMBL" id="SGPJ01000143">
    <property type="protein sequence ID" value="THG97910.1"/>
    <property type="molecule type" value="Genomic_DNA"/>
</dbReference>
<dbReference type="Proteomes" id="UP000309038">
    <property type="component" value="Unassembled WGS sequence"/>
</dbReference>
<name>A0A4S4KJ49_9APHY</name>
<evidence type="ECO:0000256" key="2">
    <source>
        <dbReference type="SAM" id="MobiDB-lite"/>
    </source>
</evidence>
<feature type="region of interest" description="Disordered" evidence="2">
    <location>
        <begin position="704"/>
        <end position="757"/>
    </location>
</feature>
<feature type="domain" description="BAG" evidence="3">
    <location>
        <begin position="472"/>
        <end position="520"/>
    </location>
</feature>
<dbReference type="Gene3D" id="1.20.58.120">
    <property type="entry name" value="BAG domain"/>
    <property type="match status" value="1"/>
</dbReference>
<evidence type="ECO:0000256" key="1">
    <source>
        <dbReference type="SAM" id="Coils"/>
    </source>
</evidence>
<evidence type="ECO:0000313" key="4">
    <source>
        <dbReference type="EMBL" id="THG97910.1"/>
    </source>
</evidence>
<dbReference type="InterPro" id="IPR003103">
    <property type="entry name" value="BAG_domain"/>
</dbReference>
<feature type="region of interest" description="Disordered" evidence="2">
    <location>
        <begin position="179"/>
        <end position="213"/>
    </location>
</feature>
<accession>A0A4S4KJ49</accession>
<feature type="region of interest" description="Disordered" evidence="2">
    <location>
        <begin position="428"/>
        <end position="464"/>
    </location>
</feature>
<feature type="region of interest" description="Disordered" evidence="2">
    <location>
        <begin position="548"/>
        <end position="600"/>
    </location>
</feature>
<feature type="region of interest" description="Disordered" evidence="2">
    <location>
        <begin position="226"/>
        <end position="285"/>
    </location>
</feature>
<dbReference type="AlphaFoldDB" id="A0A4S4KJ49"/>
<keyword evidence="1" id="KW-0175">Coiled coil</keyword>
<dbReference type="SUPFAM" id="SSF63491">
    <property type="entry name" value="BAG domain"/>
    <property type="match status" value="1"/>
</dbReference>
<feature type="compositionally biased region" description="Low complexity" evidence="2">
    <location>
        <begin position="442"/>
        <end position="459"/>
    </location>
</feature>
<comment type="caution">
    <text evidence="4">The sequence shown here is derived from an EMBL/GenBank/DDBJ whole genome shotgun (WGS) entry which is preliminary data.</text>
</comment>
<reference evidence="4 5" key="1">
    <citation type="submission" date="2019-02" db="EMBL/GenBank/DDBJ databases">
        <title>Genome sequencing of the rare red list fungi Phlebia centrifuga.</title>
        <authorList>
            <person name="Buettner E."/>
            <person name="Kellner H."/>
        </authorList>
    </citation>
    <scope>NUCLEOTIDE SEQUENCE [LARGE SCALE GENOMIC DNA]</scope>
    <source>
        <strain evidence="4 5">DSM 108282</strain>
    </source>
</reference>
<evidence type="ECO:0000259" key="3">
    <source>
        <dbReference type="Pfam" id="PF02179"/>
    </source>
</evidence>
<organism evidence="4 5">
    <name type="scientific">Hermanssonia centrifuga</name>
    <dbReference type="NCBI Taxonomy" id="98765"/>
    <lineage>
        <taxon>Eukaryota</taxon>
        <taxon>Fungi</taxon>
        <taxon>Dikarya</taxon>
        <taxon>Basidiomycota</taxon>
        <taxon>Agaricomycotina</taxon>
        <taxon>Agaricomycetes</taxon>
        <taxon>Polyporales</taxon>
        <taxon>Meruliaceae</taxon>
        <taxon>Hermanssonia</taxon>
    </lineage>
</organism>
<protein>
    <recommendedName>
        <fullName evidence="3">BAG domain-containing protein</fullName>
    </recommendedName>
</protein>
<dbReference type="GO" id="GO:0051087">
    <property type="term" value="F:protein-folding chaperone binding"/>
    <property type="evidence" value="ECO:0007669"/>
    <property type="project" value="InterPro"/>
</dbReference>
<keyword evidence="5" id="KW-1185">Reference proteome</keyword>
<feature type="coiled-coil region" evidence="1">
    <location>
        <begin position="124"/>
        <end position="166"/>
    </location>
</feature>
<feature type="compositionally biased region" description="Low complexity" evidence="2">
    <location>
        <begin position="263"/>
        <end position="277"/>
    </location>
</feature>
<feature type="compositionally biased region" description="Low complexity" evidence="2">
    <location>
        <begin position="188"/>
        <end position="200"/>
    </location>
</feature>
<feature type="region of interest" description="Disordered" evidence="2">
    <location>
        <begin position="357"/>
        <end position="380"/>
    </location>
</feature>
<feature type="compositionally biased region" description="Polar residues" evidence="2">
    <location>
        <begin position="357"/>
        <end position="368"/>
    </location>
</feature>
<evidence type="ECO:0000313" key="5">
    <source>
        <dbReference type="Proteomes" id="UP000309038"/>
    </source>
</evidence>
<feature type="compositionally biased region" description="Basic and acidic residues" evidence="2">
    <location>
        <begin position="569"/>
        <end position="583"/>
    </location>
</feature>
<feature type="region of interest" description="Disordered" evidence="2">
    <location>
        <begin position="313"/>
        <end position="333"/>
    </location>
</feature>
<dbReference type="Pfam" id="PF02179">
    <property type="entry name" value="BAG"/>
    <property type="match status" value="1"/>
</dbReference>
<feature type="compositionally biased region" description="Basic and acidic residues" evidence="2">
    <location>
        <begin position="315"/>
        <end position="329"/>
    </location>
</feature>
<feature type="coiled-coil region" evidence="1">
    <location>
        <begin position="47"/>
        <end position="77"/>
    </location>
</feature>
<sequence>MFVLTPVSALRSGYPTHPAAANFNLNCGYASAAQAADVAVQQAAYEYALAQARVEAIRKQRREEEEAVRRYQEAARHEQAIRRAEVLQLVDALGLDYESPHRSFQLSSSSAPYNSAEAQFQFQRQVATQRRAELERQREEARVKAARAIARQCAEEERRRQALQREREQEHWMSLLASSLGGLQPEASRPTTSRTPIRTPMNAESSTRHKQDRVFDARDLLLSILRPSSPVDHPAPAPAPSVDRKGKGREIPAIPIPSSTPVQSKPQQAPQSRPQPQTLKEQLESRLDSEIDDELKDTLVGLLSGLFGRVASPSHSDKVKVDGKEKSAHPEASSSSAIKVHTFLYLYTLIALLTSTSQGHPSASNAAQDTKGADLHRTPAMSPGLAKELREELRHTLQSRNLSLGTIKRIEDSLHELTSSFVFPTELDFTPSPPATPTTVHPSLPTTTSRPASPSPSVSDGESQFELAYTPRNKPVRAYEHALNGLLSKLDEVESFGDEEVRGRRKEVVESVENALRDVERRVEESRERALGTEVKPAEVADHDNATETSVPAAPVHHVATSSQPTEPVHIEVRNVSSSREESSVEETLASEGVESSEGTVNDVHTISSAESISVPSELIEPLSGDDASPELQLLPDEIRTTPNLAAEPVEVPSYVETYATENIPVDSPTEVIEDLFVEDEPPAVGLEGPATVDHDVSHPSDNTLTTVTQPVGSTVPLQPAVQDEISESTGSALSSPEPDAFLLQSSPHRDAGSQKKTCGLWGCLR</sequence>
<feature type="compositionally biased region" description="Polar residues" evidence="2">
    <location>
        <begin position="704"/>
        <end position="717"/>
    </location>
</feature>
<dbReference type="InterPro" id="IPR036533">
    <property type="entry name" value="BAG_dom_sf"/>
</dbReference>
<proteinExistence type="predicted"/>
<gene>
    <name evidence="4" type="ORF">EW026_g4185</name>
</gene>